<dbReference type="AlphaFoldDB" id="A0A485M836"/>
<dbReference type="EMBL" id="CAADRN010000239">
    <property type="protein sequence ID" value="VFU15758.1"/>
    <property type="molecule type" value="Genomic_DNA"/>
</dbReference>
<reference evidence="1" key="1">
    <citation type="submission" date="2019-03" db="EMBL/GenBank/DDBJ databases">
        <authorList>
            <person name="Hao L."/>
        </authorList>
    </citation>
    <scope>NUCLEOTIDE SEQUENCE</scope>
</reference>
<accession>A0A485M836</accession>
<name>A0A485M836_9ZZZZ</name>
<protein>
    <submittedName>
        <fullName evidence="1">Uncharacterized protein</fullName>
    </submittedName>
</protein>
<sequence>MEKVVQWMLEKGLLKQNYEYGDLTRPGLLPRN</sequence>
<gene>
    <name evidence="1" type="ORF">SCFA_3130007</name>
</gene>
<evidence type="ECO:0000313" key="1">
    <source>
        <dbReference type="EMBL" id="VFU15758.1"/>
    </source>
</evidence>
<organism evidence="1">
    <name type="scientific">anaerobic digester metagenome</name>
    <dbReference type="NCBI Taxonomy" id="1263854"/>
    <lineage>
        <taxon>unclassified sequences</taxon>
        <taxon>metagenomes</taxon>
        <taxon>ecological metagenomes</taxon>
    </lineage>
</organism>
<proteinExistence type="predicted"/>